<feature type="transmembrane region" description="Helical" evidence="5">
    <location>
        <begin position="242"/>
        <end position="263"/>
    </location>
</feature>
<protein>
    <recommendedName>
        <fullName evidence="6">HAT C-terminal dimerisation domain-containing protein</fullName>
    </recommendedName>
</protein>
<feature type="transmembrane region" description="Helical" evidence="5">
    <location>
        <begin position="270"/>
        <end position="295"/>
    </location>
</feature>
<evidence type="ECO:0000259" key="6">
    <source>
        <dbReference type="Pfam" id="PF05699"/>
    </source>
</evidence>
<dbReference type="EMBL" id="OU898278">
    <property type="protein sequence ID" value="CAG9831228.1"/>
    <property type="molecule type" value="Genomic_DNA"/>
</dbReference>
<dbReference type="PANTHER" id="PTHR45749:SF37">
    <property type="entry name" value="OS05G0311600 PROTEIN"/>
    <property type="match status" value="1"/>
</dbReference>
<sequence length="452" mass="51556">MLEVYAEEILNEINEAPFLAVIADETTDVSMKFQMVIVFRYVKNGAPVERFWTFLLPEKHDAETLANTILNVLDPILKNNKNKLIAQSYDGAAVMSGIHGGVQTIIKRKYETAHFVHCYAHQLNLKGAVPLLKFIISNNLEDTLTETKKLIQILVTTPMTTAEAERSFSTLKRIKTFLRNSMCEDRLTALSTLSIEKKFIASIPNFNDKFTGLAICALAAWKFMITFHFLRVLDSHMYSTAFYLFLATGCLVILVFLLGCCAIPKRWTKLLFLYIILLLVLFLFEILIGVLAFIFQDNIEEDLNLNFNKTIISTYQFDDSKTISIDYIQEKLHCCGAVNYIDWRQNEWIKKESVLNRVPDSCCKTVSEHCGYRDHPSNIHEEGCISYVAEKIKTNFWIIFIAALGISAFHAIGIILGIILFIKVESGKHDRDYSTKNGGTEALLQDDRQLHF</sequence>
<evidence type="ECO:0000256" key="4">
    <source>
        <dbReference type="ARBA" id="ARBA00023136"/>
    </source>
</evidence>
<name>A0A9N9SZ79_DIABA</name>
<dbReference type="Proteomes" id="UP001153709">
    <property type="component" value="Chromosome 3"/>
</dbReference>
<evidence type="ECO:0000256" key="1">
    <source>
        <dbReference type="ARBA" id="ARBA00004141"/>
    </source>
</evidence>
<feature type="domain" description="HAT C-terminal dimerisation" evidence="6">
    <location>
        <begin position="146"/>
        <end position="197"/>
    </location>
</feature>
<proteinExistence type="predicted"/>
<evidence type="ECO:0000256" key="3">
    <source>
        <dbReference type="ARBA" id="ARBA00022989"/>
    </source>
</evidence>
<reference evidence="7" key="1">
    <citation type="submission" date="2022-01" db="EMBL/GenBank/DDBJ databases">
        <authorList>
            <person name="King R."/>
        </authorList>
    </citation>
    <scope>NUCLEOTIDE SEQUENCE</scope>
</reference>
<keyword evidence="3 5" id="KW-1133">Transmembrane helix</keyword>
<feature type="transmembrane region" description="Helical" evidence="5">
    <location>
        <begin position="396"/>
        <end position="422"/>
    </location>
</feature>
<evidence type="ECO:0000256" key="2">
    <source>
        <dbReference type="ARBA" id="ARBA00022692"/>
    </source>
</evidence>
<dbReference type="InterPro" id="IPR018499">
    <property type="entry name" value="Tetraspanin/Peripherin"/>
</dbReference>
<evidence type="ECO:0000313" key="7">
    <source>
        <dbReference type="EMBL" id="CAG9831228.1"/>
    </source>
</evidence>
<dbReference type="Pfam" id="PF05699">
    <property type="entry name" value="Dimer_Tnp_hAT"/>
    <property type="match status" value="1"/>
</dbReference>
<gene>
    <name evidence="7" type="ORF">DIABBA_LOCUS4840</name>
</gene>
<dbReference type="Pfam" id="PF00335">
    <property type="entry name" value="Tetraspanin"/>
    <property type="match status" value="1"/>
</dbReference>
<feature type="transmembrane region" description="Helical" evidence="5">
    <location>
        <begin position="210"/>
        <end position="230"/>
    </location>
</feature>
<dbReference type="GO" id="GO:0016020">
    <property type="term" value="C:membrane"/>
    <property type="evidence" value="ECO:0007669"/>
    <property type="project" value="UniProtKB-SubCell"/>
</dbReference>
<keyword evidence="8" id="KW-1185">Reference proteome</keyword>
<dbReference type="GO" id="GO:0046983">
    <property type="term" value="F:protein dimerization activity"/>
    <property type="evidence" value="ECO:0007669"/>
    <property type="project" value="InterPro"/>
</dbReference>
<dbReference type="SUPFAM" id="SSF48652">
    <property type="entry name" value="Tetraspanin"/>
    <property type="match status" value="1"/>
</dbReference>
<accession>A0A9N9SZ79</accession>
<keyword evidence="4 5" id="KW-0472">Membrane</keyword>
<keyword evidence="2 5" id="KW-0812">Transmembrane</keyword>
<dbReference type="AlphaFoldDB" id="A0A9N9SZ79"/>
<evidence type="ECO:0000256" key="5">
    <source>
        <dbReference type="SAM" id="Phobius"/>
    </source>
</evidence>
<comment type="subcellular location">
    <subcellularLocation>
        <location evidence="1">Membrane</location>
        <topology evidence="1">Multi-pass membrane protein</topology>
    </subcellularLocation>
</comment>
<dbReference type="InterPro" id="IPR008952">
    <property type="entry name" value="Tetraspanin_EC2_sf"/>
</dbReference>
<organism evidence="7 8">
    <name type="scientific">Diabrotica balteata</name>
    <name type="common">Banded cucumber beetle</name>
    <dbReference type="NCBI Taxonomy" id="107213"/>
    <lineage>
        <taxon>Eukaryota</taxon>
        <taxon>Metazoa</taxon>
        <taxon>Ecdysozoa</taxon>
        <taxon>Arthropoda</taxon>
        <taxon>Hexapoda</taxon>
        <taxon>Insecta</taxon>
        <taxon>Pterygota</taxon>
        <taxon>Neoptera</taxon>
        <taxon>Endopterygota</taxon>
        <taxon>Coleoptera</taxon>
        <taxon>Polyphaga</taxon>
        <taxon>Cucujiformia</taxon>
        <taxon>Chrysomeloidea</taxon>
        <taxon>Chrysomelidae</taxon>
        <taxon>Galerucinae</taxon>
        <taxon>Diabroticina</taxon>
        <taxon>Diabroticites</taxon>
        <taxon>Diabrotica</taxon>
    </lineage>
</organism>
<dbReference type="InterPro" id="IPR008906">
    <property type="entry name" value="HATC_C_dom"/>
</dbReference>
<dbReference type="PRINTS" id="PR00259">
    <property type="entry name" value="TMFOUR"/>
</dbReference>
<dbReference type="PANTHER" id="PTHR45749">
    <property type="match status" value="1"/>
</dbReference>
<evidence type="ECO:0000313" key="8">
    <source>
        <dbReference type="Proteomes" id="UP001153709"/>
    </source>
</evidence>
<dbReference type="Gene3D" id="1.10.1450.10">
    <property type="entry name" value="Tetraspanin"/>
    <property type="match status" value="1"/>
</dbReference>
<dbReference type="OrthoDB" id="9993879at2759"/>